<organism evidence="2 3">
    <name type="scientific">Candidatus Azambacteria bacterium GW2011_GWA2_39_10</name>
    <dbReference type="NCBI Taxonomy" id="1618611"/>
    <lineage>
        <taxon>Bacteria</taxon>
        <taxon>Candidatus Azamiibacteriota</taxon>
    </lineage>
</organism>
<accession>A0A0G0NZR1</accession>
<proteinExistence type="predicted"/>
<keyword evidence="1" id="KW-0812">Transmembrane</keyword>
<gene>
    <name evidence="2" type="ORF">UT16_C0017G0004</name>
</gene>
<feature type="transmembrane region" description="Helical" evidence="1">
    <location>
        <begin position="176"/>
        <end position="196"/>
    </location>
</feature>
<evidence type="ECO:0000313" key="3">
    <source>
        <dbReference type="Proteomes" id="UP000034706"/>
    </source>
</evidence>
<comment type="caution">
    <text evidence="2">The sequence shown here is derived from an EMBL/GenBank/DDBJ whole genome shotgun (WGS) entry which is preliminary data.</text>
</comment>
<keyword evidence="1" id="KW-1133">Transmembrane helix</keyword>
<dbReference type="EMBL" id="LBVT01000017">
    <property type="protein sequence ID" value="KKQ91339.1"/>
    <property type="molecule type" value="Genomic_DNA"/>
</dbReference>
<name>A0A0G0NZR1_9BACT</name>
<evidence type="ECO:0000313" key="2">
    <source>
        <dbReference type="EMBL" id="KKQ91339.1"/>
    </source>
</evidence>
<dbReference type="Proteomes" id="UP000034706">
    <property type="component" value="Unassembled WGS sequence"/>
</dbReference>
<sequence length="319" mass="36130">MSQGFEIIRARIKDNAAILIDRLMRSKQQEVILVLPKNSIITADLNSLKILKEEAESIGKILSLSTENDEIKLFAKKIKMLIYDRNSYENSREQIKPDKKIKIMMDILPPSLETQESPEELPKEPEPDYNLPPEPIIYETASQNSDLEKNLENFYSGDLKNKELKSKNRWHLGRQATFFLMISGFLLFGTAMYLILPKANIKISLKEIPLKAQIPVAVSKNVSSLNLTAGIIPGQYFSLDKTGSKIIEGRSEIGGVIEIYNAYSAAPQKLVANTRFETKDGKIFLVHRTSLFPVLKKRPSMPVFTPKALNQWALLQILL</sequence>
<dbReference type="AlphaFoldDB" id="A0A0G0NZR1"/>
<keyword evidence="1" id="KW-0472">Membrane</keyword>
<protein>
    <recommendedName>
        <fullName evidence="4">Baseplate protein J-like domain-containing protein</fullName>
    </recommendedName>
</protein>
<evidence type="ECO:0008006" key="4">
    <source>
        <dbReference type="Google" id="ProtNLM"/>
    </source>
</evidence>
<evidence type="ECO:0000256" key="1">
    <source>
        <dbReference type="SAM" id="Phobius"/>
    </source>
</evidence>
<reference evidence="2" key="1">
    <citation type="journal article" date="2015" name="Nature">
        <title>rRNA introns, odd ribosomes, and small enigmatic genomes across a large radiation of phyla.</title>
        <authorList>
            <person name="Brown C.T."/>
            <person name="Hug L.A."/>
            <person name="Thomas B.C."/>
            <person name="Sharon I."/>
            <person name="Castelle C.J."/>
            <person name="Singh A."/>
            <person name="Wilkins M.J."/>
            <person name="Williams K.H."/>
            <person name="Banfield J.F."/>
        </authorList>
    </citation>
    <scope>NUCLEOTIDE SEQUENCE [LARGE SCALE GENOMIC DNA]</scope>
</reference>